<comment type="caution">
    <text evidence="3">The sequence shown here is derived from an EMBL/GenBank/DDBJ whole genome shotgun (WGS) entry which is preliminary data.</text>
</comment>
<evidence type="ECO:0000256" key="1">
    <source>
        <dbReference type="ARBA" id="ARBA00022801"/>
    </source>
</evidence>
<organism evidence="3 4">
    <name type="scientific">Ceratodon purpureus</name>
    <name type="common">Fire moss</name>
    <name type="synonym">Dicranum purpureum</name>
    <dbReference type="NCBI Taxonomy" id="3225"/>
    <lineage>
        <taxon>Eukaryota</taxon>
        <taxon>Viridiplantae</taxon>
        <taxon>Streptophyta</taxon>
        <taxon>Embryophyta</taxon>
        <taxon>Bryophyta</taxon>
        <taxon>Bryophytina</taxon>
        <taxon>Bryopsida</taxon>
        <taxon>Dicranidae</taxon>
        <taxon>Pseudoditrichales</taxon>
        <taxon>Ditrichaceae</taxon>
        <taxon>Ceratodon</taxon>
    </lineage>
</organism>
<evidence type="ECO:0000313" key="4">
    <source>
        <dbReference type="Proteomes" id="UP000822688"/>
    </source>
</evidence>
<dbReference type="GO" id="GO:0005777">
    <property type="term" value="C:peroxisome"/>
    <property type="evidence" value="ECO:0007669"/>
    <property type="project" value="TreeGrafter"/>
</dbReference>
<dbReference type="Gene3D" id="3.10.129.10">
    <property type="entry name" value="Hotdog Thioesterase"/>
    <property type="match status" value="1"/>
</dbReference>
<dbReference type="Proteomes" id="UP000822688">
    <property type="component" value="Chromosome 5"/>
</dbReference>
<sequence>MASVNSRSFESLKEENVEAGLRKPPESTEGRVVIDGLDVLHFIDFKWDAVSTQELCGHFTVTAKTCQPFGVLHGGITAFLAETLASMGAQVNANWARVAGIDLNVNHLLPVALGDELIVKATPLRVGKRVQVWDVKFTTPVKSPTSSTASSPKEFATTAVARLTLLVGLPAPEKARDGNEKLIAIAKAKNVELPPDERSGIMPSKL</sequence>
<name>A0A8T0HZ71_CERPU</name>
<dbReference type="AlphaFoldDB" id="A0A8T0HZ71"/>
<dbReference type="PANTHER" id="PTHR43240:SF5">
    <property type="entry name" value="1,4-DIHYDROXY-2-NAPHTHOYL-COA THIOESTERASE 1"/>
    <property type="match status" value="1"/>
</dbReference>
<keyword evidence="1" id="KW-0378">Hydrolase</keyword>
<dbReference type="GO" id="GO:0042372">
    <property type="term" value="P:phylloquinone biosynthetic process"/>
    <property type="evidence" value="ECO:0007669"/>
    <property type="project" value="TreeGrafter"/>
</dbReference>
<dbReference type="CDD" id="cd03443">
    <property type="entry name" value="PaaI_thioesterase"/>
    <property type="match status" value="1"/>
</dbReference>
<dbReference type="PANTHER" id="PTHR43240">
    <property type="entry name" value="1,4-DIHYDROXY-2-NAPHTHOYL-COA THIOESTERASE 1"/>
    <property type="match status" value="1"/>
</dbReference>
<dbReference type="SUPFAM" id="SSF54637">
    <property type="entry name" value="Thioesterase/thiol ester dehydrase-isomerase"/>
    <property type="match status" value="1"/>
</dbReference>
<dbReference type="NCBIfam" id="TIGR00369">
    <property type="entry name" value="unchar_dom_1"/>
    <property type="match status" value="1"/>
</dbReference>
<evidence type="ECO:0000313" key="3">
    <source>
        <dbReference type="EMBL" id="KAG0576077.1"/>
    </source>
</evidence>
<dbReference type="Pfam" id="PF03061">
    <property type="entry name" value="4HBT"/>
    <property type="match status" value="1"/>
</dbReference>
<proteinExistence type="predicted"/>
<dbReference type="InterPro" id="IPR029069">
    <property type="entry name" value="HotDog_dom_sf"/>
</dbReference>
<dbReference type="EMBL" id="CM026425">
    <property type="protein sequence ID" value="KAG0576076.1"/>
    <property type="molecule type" value="Genomic_DNA"/>
</dbReference>
<dbReference type="InterPro" id="IPR006683">
    <property type="entry name" value="Thioestr_dom"/>
</dbReference>
<feature type="domain" description="Thioesterase" evidence="2">
    <location>
        <begin position="69"/>
        <end position="138"/>
    </location>
</feature>
<gene>
    <name evidence="3" type="ORF">KC19_5G053600</name>
</gene>
<dbReference type="GO" id="GO:0061522">
    <property type="term" value="F:1,4-dihydroxy-2-naphthoyl-CoA thioesterase activity"/>
    <property type="evidence" value="ECO:0007669"/>
    <property type="project" value="TreeGrafter"/>
</dbReference>
<accession>A0A8T0HZ71</accession>
<dbReference type="EMBL" id="CM026425">
    <property type="protein sequence ID" value="KAG0576077.1"/>
    <property type="molecule type" value="Genomic_DNA"/>
</dbReference>
<reference evidence="3" key="1">
    <citation type="submission" date="2020-06" db="EMBL/GenBank/DDBJ databases">
        <title>WGS assembly of Ceratodon purpureus strain R40.</title>
        <authorList>
            <person name="Carey S.B."/>
            <person name="Jenkins J."/>
            <person name="Shu S."/>
            <person name="Lovell J.T."/>
            <person name="Sreedasyam A."/>
            <person name="Maumus F."/>
            <person name="Tiley G.P."/>
            <person name="Fernandez-Pozo N."/>
            <person name="Barry K."/>
            <person name="Chen C."/>
            <person name="Wang M."/>
            <person name="Lipzen A."/>
            <person name="Daum C."/>
            <person name="Saski C.A."/>
            <person name="Payton A.C."/>
            <person name="Mcbreen J.C."/>
            <person name="Conrad R.E."/>
            <person name="Kollar L.M."/>
            <person name="Olsson S."/>
            <person name="Huttunen S."/>
            <person name="Landis J.B."/>
            <person name="Wickett N.J."/>
            <person name="Johnson M.G."/>
            <person name="Rensing S.A."/>
            <person name="Grimwood J."/>
            <person name="Schmutz J."/>
            <person name="Mcdaniel S.F."/>
        </authorList>
    </citation>
    <scope>NUCLEOTIDE SEQUENCE</scope>
    <source>
        <strain evidence="3">R40</strain>
    </source>
</reference>
<protein>
    <recommendedName>
        <fullName evidence="2">Thioesterase domain-containing protein</fullName>
    </recommendedName>
</protein>
<keyword evidence="4" id="KW-1185">Reference proteome</keyword>
<evidence type="ECO:0000259" key="2">
    <source>
        <dbReference type="Pfam" id="PF03061"/>
    </source>
</evidence>
<dbReference type="InterPro" id="IPR003736">
    <property type="entry name" value="PAAI_dom"/>
</dbReference>